<organism evidence="2 3">
    <name type="scientific">Elliptochloris bilobata</name>
    <dbReference type="NCBI Taxonomy" id="381761"/>
    <lineage>
        <taxon>Eukaryota</taxon>
        <taxon>Viridiplantae</taxon>
        <taxon>Chlorophyta</taxon>
        <taxon>core chlorophytes</taxon>
        <taxon>Trebouxiophyceae</taxon>
        <taxon>Trebouxiophyceae incertae sedis</taxon>
        <taxon>Elliptochloris clade</taxon>
        <taxon>Elliptochloris</taxon>
    </lineage>
</organism>
<dbReference type="Proteomes" id="UP001445335">
    <property type="component" value="Unassembled WGS sequence"/>
</dbReference>
<keyword evidence="3" id="KW-1185">Reference proteome</keyword>
<evidence type="ECO:0000256" key="1">
    <source>
        <dbReference type="SAM" id="MobiDB-lite"/>
    </source>
</evidence>
<evidence type="ECO:0000313" key="3">
    <source>
        <dbReference type="Proteomes" id="UP001445335"/>
    </source>
</evidence>
<protein>
    <submittedName>
        <fullName evidence="2">Uncharacterized protein</fullName>
    </submittedName>
</protein>
<accession>A0AAW1SHN6</accession>
<feature type="region of interest" description="Disordered" evidence="1">
    <location>
        <begin position="184"/>
        <end position="307"/>
    </location>
</feature>
<feature type="compositionally biased region" description="Basic and acidic residues" evidence="1">
    <location>
        <begin position="186"/>
        <end position="195"/>
    </location>
</feature>
<feature type="compositionally biased region" description="Basic and acidic residues" evidence="1">
    <location>
        <begin position="204"/>
        <end position="216"/>
    </location>
</feature>
<feature type="region of interest" description="Disordered" evidence="1">
    <location>
        <begin position="558"/>
        <end position="583"/>
    </location>
</feature>
<feature type="compositionally biased region" description="Acidic residues" evidence="1">
    <location>
        <begin position="572"/>
        <end position="581"/>
    </location>
</feature>
<proteinExistence type="predicted"/>
<reference evidence="2 3" key="1">
    <citation type="journal article" date="2024" name="Nat. Commun.">
        <title>Phylogenomics reveals the evolutionary origins of lichenization in chlorophyte algae.</title>
        <authorList>
            <person name="Puginier C."/>
            <person name="Libourel C."/>
            <person name="Otte J."/>
            <person name="Skaloud P."/>
            <person name="Haon M."/>
            <person name="Grisel S."/>
            <person name="Petersen M."/>
            <person name="Berrin J.G."/>
            <person name="Delaux P.M."/>
            <person name="Dal Grande F."/>
            <person name="Keller J."/>
        </authorList>
    </citation>
    <scope>NUCLEOTIDE SEQUENCE [LARGE SCALE GENOMIC DNA]</scope>
    <source>
        <strain evidence="2 3">SAG 245.80</strain>
    </source>
</reference>
<comment type="caution">
    <text evidence="2">The sequence shown here is derived from an EMBL/GenBank/DDBJ whole genome shotgun (WGS) entry which is preliminary data.</text>
</comment>
<feature type="region of interest" description="Disordered" evidence="1">
    <location>
        <begin position="451"/>
        <end position="482"/>
    </location>
</feature>
<dbReference type="AlphaFoldDB" id="A0AAW1SHN6"/>
<name>A0AAW1SHN6_9CHLO</name>
<feature type="compositionally biased region" description="Low complexity" evidence="1">
    <location>
        <begin position="463"/>
        <end position="482"/>
    </location>
</feature>
<feature type="region of interest" description="Disordered" evidence="1">
    <location>
        <begin position="649"/>
        <end position="674"/>
    </location>
</feature>
<sequence>MGFWKKQSKRVKDPPLCSKAEFRRLHMERAREREEQRQGGSGSRAVQPLLPVSFLHPRSVLLYAVLQALRGEKRTPPGLLKLLARHREYIIAPHCSSAHVAAGGARSAPGPLSGRERVVLPREFVARACAAAPPKGAPLPERGAARVRDGRAVASGAGGCHDSRAVSTTGLMGRLGSLLPGFARRRPSDDAERPAAEFYPSSLRELREREAREAARCARSGSRPSSGARHGTRGPSRPNSADLAAAAREWETSAVAAAQQMDGARPAPAAGRGGSMRAGGARAGATEEGNGVPPSTRARPSELGGWAGERGAGWPGALDESSLLMEAAYSVGHFQATQHSDEAGAVERVLRAAATRARDLRLASRAAAQAEHLQYGSYLPDGDAGLGDLVAQGEAAMAATPGGKVAAMAAKISGPLDRPGAGASPKILSVPAFLRPATEPEIQPAMAEDETSALHGHGGDPLPSAWRGRSAGSGSAAADAAPACDLHKAPQAWRARYAAPATAAAPEWSPRGDGLPDLAATLPHRAASLRFAHTPPAQAPPHAAAAVTGYEGGELSDVSAAAGGNGDKDDCSEVSETDIEDDGARRWAAAQRHARLAQMHAAAAAHHAEAARVEAAAHERIQAHKRERTSRLSYLTKLAAEARRAQADARHAEADAKRAQAEARRADEKARRAEAARAAAEAAAAAAAAGGGRPKSARRYLPWGRGRAVANMVLA</sequence>
<evidence type="ECO:0000313" key="2">
    <source>
        <dbReference type="EMBL" id="KAK9845410.1"/>
    </source>
</evidence>
<dbReference type="EMBL" id="JALJOU010000003">
    <property type="protein sequence ID" value="KAK9845410.1"/>
    <property type="molecule type" value="Genomic_DNA"/>
</dbReference>
<feature type="compositionally biased region" description="Low complexity" evidence="1">
    <location>
        <begin position="217"/>
        <end position="229"/>
    </location>
</feature>
<gene>
    <name evidence="2" type="ORF">WJX81_005805</name>
</gene>